<feature type="compositionally biased region" description="Basic residues" evidence="1">
    <location>
        <begin position="25"/>
        <end position="37"/>
    </location>
</feature>
<organism evidence="2 3">
    <name type="scientific">Pinctada imbricata</name>
    <name type="common">Atlantic pearl-oyster</name>
    <name type="synonym">Pinctada martensii</name>
    <dbReference type="NCBI Taxonomy" id="66713"/>
    <lineage>
        <taxon>Eukaryota</taxon>
        <taxon>Metazoa</taxon>
        <taxon>Spiralia</taxon>
        <taxon>Lophotrochozoa</taxon>
        <taxon>Mollusca</taxon>
        <taxon>Bivalvia</taxon>
        <taxon>Autobranchia</taxon>
        <taxon>Pteriomorphia</taxon>
        <taxon>Pterioida</taxon>
        <taxon>Pterioidea</taxon>
        <taxon>Pteriidae</taxon>
        <taxon>Pinctada</taxon>
    </lineage>
</organism>
<feature type="compositionally biased region" description="Basic and acidic residues" evidence="1">
    <location>
        <begin position="367"/>
        <end position="383"/>
    </location>
</feature>
<feature type="compositionally biased region" description="Basic and acidic residues" evidence="1">
    <location>
        <begin position="8"/>
        <end position="24"/>
    </location>
</feature>
<dbReference type="AlphaFoldDB" id="A0AA89BN69"/>
<gene>
    <name evidence="2" type="ORF">FSP39_008696</name>
</gene>
<accession>A0AA89BN69</accession>
<evidence type="ECO:0000256" key="1">
    <source>
        <dbReference type="SAM" id="MobiDB-lite"/>
    </source>
</evidence>
<feature type="region of interest" description="Disordered" evidence="1">
    <location>
        <begin position="273"/>
        <end position="383"/>
    </location>
</feature>
<feature type="compositionally biased region" description="Polar residues" evidence="1">
    <location>
        <begin position="333"/>
        <end position="349"/>
    </location>
</feature>
<feature type="region of interest" description="Disordered" evidence="1">
    <location>
        <begin position="193"/>
        <end position="236"/>
    </location>
</feature>
<reference evidence="2" key="1">
    <citation type="submission" date="2019-08" db="EMBL/GenBank/DDBJ databases">
        <title>The improved chromosome-level genome for the pearl oyster Pinctada fucata martensii using PacBio sequencing and Hi-C.</title>
        <authorList>
            <person name="Zheng Z."/>
        </authorList>
    </citation>
    <scope>NUCLEOTIDE SEQUENCE</scope>
    <source>
        <strain evidence="2">ZZ-2019</strain>
        <tissue evidence="2">Adductor muscle</tissue>
    </source>
</reference>
<feature type="compositionally biased region" description="Basic and acidic residues" evidence="1">
    <location>
        <begin position="313"/>
        <end position="325"/>
    </location>
</feature>
<feature type="compositionally biased region" description="Basic and acidic residues" evidence="1">
    <location>
        <begin position="273"/>
        <end position="294"/>
    </location>
</feature>
<feature type="region of interest" description="Disordered" evidence="1">
    <location>
        <begin position="1"/>
        <end position="46"/>
    </location>
</feature>
<protein>
    <submittedName>
        <fullName evidence="2">Uncharacterized protein</fullName>
    </submittedName>
</protein>
<proteinExistence type="predicted"/>
<evidence type="ECO:0000313" key="3">
    <source>
        <dbReference type="Proteomes" id="UP001186944"/>
    </source>
</evidence>
<dbReference type="SUPFAM" id="SSF101898">
    <property type="entry name" value="NHL repeat"/>
    <property type="match status" value="1"/>
</dbReference>
<dbReference type="InterPro" id="IPR011042">
    <property type="entry name" value="6-blade_b-propeller_TolB-like"/>
</dbReference>
<feature type="compositionally biased region" description="Basic residues" evidence="1">
    <location>
        <begin position="211"/>
        <end position="221"/>
    </location>
</feature>
<comment type="caution">
    <text evidence="2">The sequence shown here is derived from an EMBL/GenBank/DDBJ whole genome shotgun (WGS) entry which is preliminary data.</text>
</comment>
<keyword evidence="3" id="KW-1185">Reference proteome</keyword>
<dbReference type="Proteomes" id="UP001186944">
    <property type="component" value="Unassembled WGS sequence"/>
</dbReference>
<feature type="region of interest" description="Disordered" evidence="1">
    <location>
        <begin position="149"/>
        <end position="168"/>
    </location>
</feature>
<dbReference type="EMBL" id="VSWD01000011">
    <property type="protein sequence ID" value="KAK3087643.1"/>
    <property type="molecule type" value="Genomic_DNA"/>
</dbReference>
<sequence>MMEPDPDDILRDQANKENRAEKPSKSQRKKNKDKKRQKQEEDPDANILAMINSKEVAAPQPQNPGRKVENCPHIDRNDEYSFMCSTCRIICCELCLKDGHEGHKWCELVPYIPSEDEEEVDCEYHYQNDGANDSPEEEIHINTNGRRRLKGGFVNTRKPRSKRDKNCSCRGCKHDPRHLKRIVPIDESRFSKPSDLLSIENGSSKEDGTLKKKKKKKKKGKQSVNDVADNSGDEQKDCDIIEDKTLLLNEDSEVKDSVETNCEFHDKDKEFFEEKPCEQNEKERKINVENKGDLPEELSVNSKSSEDASVDSSFKHSKLETEKSSAEAVSKSIKVNDQTASNKQNLSEESVSEPFKPSNSFKAKQVPPEEKKERNPRPLHESYEKEIRAELERQFNMKAHTADELDQIDQNAITLKLEIKRELHDGKAEVTKKLTIDRNLNAGYMKELNSRKHNPEFSPDECGEFARKLLEEDDEPEVTDALIKDLCQYLKRKEEKQDSMEQVDNVEKPKEPKTEKIMKVEQIENEGEKPKMKDAESETFVKAQTKPENVNQKTEKCFEISESDLLTPDNYITNFIKIDSVTKAKFFDAFRIHLKEKDESKANLPLWKKELQAKLEKYDNIHGFTKAVKDWLKIPSNDRLYSVYDAWKIAYDENPRRIVERLAPTERERFIKQMKKVLEKCLTKMNRLAEKASQHLDEDDWEQKYSDVYSGIVEIKERFSLAYQLKFLPTDCEYIQEQLEDFYVPECRAPTNGPKLEDGCVMFGELTKNIKFALEVLCIPEEFIEEVNDDTVRSFLSHDLSRDGVLKQVLMWGIPMTQVLNKVTEDPKDWLKEVDEKEMKHDKLWETFVTAEKQRLGAIKDELPVRLTNWLNGVQRHISKDSGKEALQILQEGRSMFPFVGSDKNKNQKPSVPDDIYALYVVDNGVWVHKTGCDTNVLISTKGNVKKEFDFGTSIEDFTTSSDGTLLASDPSEYRIIALRNVQNSYAVKNYIRFDKLMPLGIEATIDGNIVVCLVENYYRYDVKENMRRLVAKITPEGKFLGQIEWRAKGERWFTVPRRAAEAVNGDVAVIDRYRFDRGRVIMFHRDGTFKHQWAGHSEICNKPFDPRDMIFDAKGRLFIVDYSNNVVLMFDLDYERITVICHDTLMKGLTYPLCIAKDKRNQMWIGCKFGKIMFFSLKKEVKFYSVQ</sequence>
<evidence type="ECO:0000313" key="2">
    <source>
        <dbReference type="EMBL" id="KAK3087643.1"/>
    </source>
</evidence>
<dbReference type="Gene3D" id="2.120.10.30">
    <property type="entry name" value="TolB, C-terminal domain"/>
    <property type="match status" value="1"/>
</dbReference>
<name>A0AA89BN69_PINIB</name>